<name>A0A644ZY98_9ZZZZ</name>
<proteinExistence type="predicted"/>
<accession>A0A644ZY98</accession>
<organism evidence="1">
    <name type="scientific">bioreactor metagenome</name>
    <dbReference type="NCBI Taxonomy" id="1076179"/>
    <lineage>
        <taxon>unclassified sequences</taxon>
        <taxon>metagenomes</taxon>
        <taxon>ecological metagenomes</taxon>
    </lineage>
</organism>
<sequence length="99" mass="10651">MVEVVDHAHLQQPLGDLLGLHVLGLEGIHHAQAHQVGQFHFQRHGAAVGRAGVAHAGAIALPGFQTVYVYDADGRFHGESIRWRGRPVSHTGTVQGRAL</sequence>
<evidence type="ECO:0000313" key="1">
    <source>
        <dbReference type="EMBL" id="MPM43603.1"/>
    </source>
</evidence>
<dbReference type="AlphaFoldDB" id="A0A644ZY98"/>
<protein>
    <submittedName>
        <fullName evidence="1">Uncharacterized protein</fullName>
    </submittedName>
</protein>
<comment type="caution">
    <text evidence="1">The sequence shown here is derived from an EMBL/GenBank/DDBJ whole genome shotgun (WGS) entry which is preliminary data.</text>
</comment>
<reference evidence="1" key="1">
    <citation type="submission" date="2019-08" db="EMBL/GenBank/DDBJ databases">
        <authorList>
            <person name="Kucharzyk K."/>
            <person name="Murdoch R.W."/>
            <person name="Higgins S."/>
            <person name="Loffler F."/>
        </authorList>
    </citation>
    <scope>NUCLEOTIDE SEQUENCE</scope>
</reference>
<dbReference type="EMBL" id="VSSQ01010168">
    <property type="protein sequence ID" value="MPM43603.1"/>
    <property type="molecule type" value="Genomic_DNA"/>
</dbReference>
<gene>
    <name evidence="1" type="ORF">SDC9_90280</name>
</gene>